<dbReference type="SUPFAM" id="SSF49503">
    <property type="entry name" value="Cupredoxins"/>
    <property type="match status" value="1"/>
</dbReference>
<dbReference type="PANTHER" id="PTHR11709:SF68">
    <property type="entry name" value="LACCASE-13"/>
    <property type="match status" value="1"/>
</dbReference>
<dbReference type="PANTHER" id="PTHR11709">
    <property type="entry name" value="MULTI-COPPER OXIDASE"/>
    <property type="match status" value="1"/>
</dbReference>
<organism evidence="3 4">
    <name type="scientific">Nepenthes gracilis</name>
    <name type="common">Slender pitcher plant</name>
    <dbReference type="NCBI Taxonomy" id="150966"/>
    <lineage>
        <taxon>Eukaryota</taxon>
        <taxon>Viridiplantae</taxon>
        <taxon>Streptophyta</taxon>
        <taxon>Embryophyta</taxon>
        <taxon>Tracheophyta</taxon>
        <taxon>Spermatophyta</taxon>
        <taxon>Magnoliopsida</taxon>
        <taxon>eudicotyledons</taxon>
        <taxon>Gunneridae</taxon>
        <taxon>Pentapetalae</taxon>
        <taxon>Caryophyllales</taxon>
        <taxon>Nepenthaceae</taxon>
        <taxon>Nepenthes</taxon>
    </lineage>
</organism>
<dbReference type="InterPro" id="IPR045087">
    <property type="entry name" value="Cu-oxidase_fam"/>
</dbReference>
<dbReference type="InterPro" id="IPR008972">
    <property type="entry name" value="Cupredoxin"/>
</dbReference>
<evidence type="ECO:0000259" key="2">
    <source>
        <dbReference type="Pfam" id="PF07732"/>
    </source>
</evidence>
<dbReference type="Pfam" id="PF07732">
    <property type="entry name" value="Cu-oxidase_3"/>
    <property type="match status" value="1"/>
</dbReference>
<feature type="domain" description="Plastocyanin-like" evidence="2">
    <location>
        <begin position="2"/>
        <end position="59"/>
    </location>
</feature>
<reference evidence="3" key="1">
    <citation type="submission" date="2023-05" db="EMBL/GenBank/DDBJ databases">
        <title>Nepenthes gracilis genome sequencing.</title>
        <authorList>
            <person name="Fukushima K."/>
        </authorList>
    </citation>
    <scope>NUCLEOTIDE SEQUENCE</scope>
    <source>
        <strain evidence="3">SING2019-196</strain>
    </source>
</reference>
<protein>
    <recommendedName>
        <fullName evidence="2">Plastocyanin-like domain-containing protein</fullName>
    </recommendedName>
</protein>
<keyword evidence="4" id="KW-1185">Reference proteome</keyword>
<evidence type="ECO:0000256" key="1">
    <source>
        <dbReference type="ARBA" id="ARBA00010609"/>
    </source>
</evidence>
<gene>
    <name evidence="3" type="ORF">Nepgr_010847</name>
</gene>
<dbReference type="Proteomes" id="UP001279734">
    <property type="component" value="Unassembled WGS sequence"/>
</dbReference>
<dbReference type="GO" id="GO:0016491">
    <property type="term" value="F:oxidoreductase activity"/>
    <property type="evidence" value="ECO:0007669"/>
    <property type="project" value="TreeGrafter"/>
</dbReference>
<dbReference type="InterPro" id="IPR011707">
    <property type="entry name" value="Cu-oxidase-like_N"/>
</dbReference>
<evidence type="ECO:0000313" key="3">
    <source>
        <dbReference type="EMBL" id="GMH09007.1"/>
    </source>
</evidence>
<dbReference type="GO" id="GO:0005507">
    <property type="term" value="F:copper ion binding"/>
    <property type="evidence" value="ECO:0007669"/>
    <property type="project" value="InterPro"/>
</dbReference>
<comment type="caution">
    <text evidence="3">The sequence shown here is derived from an EMBL/GenBank/DDBJ whole genome shotgun (WGS) entry which is preliminary data.</text>
</comment>
<accession>A0AAD3SDC6</accession>
<proteinExistence type="inferred from homology"/>
<comment type="similarity">
    <text evidence="1">Belongs to the multicopper oxidase family.</text>
</comment>
<evidence type="ECO:0000313" key="4">
    <source>
        <dbReference type="Proteomes" id="UP001279734"/>
    </source>
</evidence>
<sequence length="114" mass="13213">MGTPWVDGAEYVTQCSMRPGGSYTYRFTIENQEGTLWWHAHSKWMRATIYGALIINPKQGSSCPYPKPAREYPVLPGEWWNRDPMDVLKLAEHMSTRCINLKEKADTRDVQYSN</sequence>
<dbReference type="AlphaFoldDB" id="A0AAD3SDC6"/>
<dbReference type="Gene3D" id="2.60.40.420">
    <property type="entry name" value="Cupredoxins - blue copper proteins"/>
    <property type="match status" value="1"/>
</dbReference>
<dbReference type="EMBL" id="BSYO01000008">
    <property type="protein sequence ID" value="GMH09007.1"/>
    <property type="molecule type" value="Genomic_DNA"/>
</dbReference>
<name>A0AAD3SDC6_NEPGR</name>